<feature type="compositionally biased region" description="Low complexity" evidence="3">
    <location>
        <begin position="522"/>
        <end position="532"/>
    </location>
</feature>
<dbReference type="PANTHER" id="PTHR15832">
    <property type="entry name" value="SHC (SRC HOMOLOGY DOMAIN C-TERMINAL) ADAPTOR HOMOLOG"/>
    <property type="match status" value="1"/>
</dbReference>
<dbReference type="PROSITE" id="PS50001">
    <property type="entry name" value="SH2"/>
    <property type="match status" value="1"/>
</dbReference>
<evidence type="ECO:0000313" key="7">
    <source>
        <dbReference type="Proteomes" id="UP000007110"/>
    </source>
</evidence>
<feature type="compositionally biased region" description="Acidic residues" evidence="3">
    <location>
        <begin position="713"/>
        <end position="723"/>
    </location>
</feature>
<feature type="region of interest" description="Disordered" evidence="3">
    <location>
        <begin position="408"/>
        <end position="559"/>
    </location>
</feature>
<feature type="region of interest" description="Disordered" evidence="3">
    <location>
        <begin position="692"/>
        <end position="725"/>
    </location>
</feature>
<dbReference type="InParanoid" id="A0A7M7NZ24"/>
<evidence type="ECO:0000256" key="1">
    <source>
        <dbReference type="ARBA" id="ARBA00022999"/>
    </source>
</evidence>
<dbReference type="Pfam" id="PF00640">
    <property type="entry name" value="PID"/>
    <property type="match status" value="1"/>
</dbReference>
<dbReference type="Gene3D" id="3.30.505.10">
    <property type="entry name" value="SH2 domain"/>
    <property type="match status" value="1"/>
</dbReference>
<dbReference type="KEGG" id="spu:100888200"/>
<feature type="compositionally biased region" description="Polar residues" evidence="3">
    <location>
        <begin position="590"/>
        <end position="623"/>
    </location>
</feature>
<evidence type="ECO:0000259" key="5">
    <source>
        <dbReference type="PROSITE" id="PS50001"/>
    </source>
</evidence>
<feature type="region of interest" description="Disordered" evidence="3">
    <location>
        <begin position="158"/>
        <end position="247"/>
    </location>
</feature>
<dbReference type="OMA" id="PRDIIQC"/>
<keyword evidence="7" id="KW-1185">Reference proteome</keyword>
<name>A0A7M7NZ24_STRPU</name>
<evidence type="ECO:0000256" key="2">
    <source>
        <dbReference type="PROSITE-ProRule" id="PRU00191"/>
    </source>
</evidence>
<evidence type="ECO:0000259" key="4">
    <source>
        <dbReference type="PROSITE" id="PS01179"/>
    </source>
</evidence>
<feature type="region of interest" description="Disordered" evidence="3">
    <location>
        <begin position="574"/>
        <end position="677"/>
    </location>
</feature>
<organism evidence="6 7">
    <name type="scientific">Strongylocentrotus purpuratus</name>
    <name type="common">Purple sea urchin</name>
    <dbReference type="NCBI Taxonomy" id="7668"/>
    <lineage>
        <taxon>Eukaryota</taxon>
        <taxon>Metazoa</taxon>
        <taxon>Echinodermata</taxon>
        <taxon>Eleutherozoa</taxon>
        <taxon>Echinozoa</taxon>
        <taxon>Echinoidea</taxon>
        <taxon>Euechinoidea</taxon>
        <taxon>Echinacea</taxon>
        <taxon>Camarodonta</taxon>
        <taxon>Echinidea</taxon>
        <taxon>Strongylocentrotidae</taxon>
        <taxon>Strongylocentrotus</taxon>
    </lineage>
</organism>
<proteinExistence type="predicted"/>
<feature type="domain" description="PID" evidence="4">
    <location>
        <begin position="3"/>
        <end position="62"/>
    </location>
</feature>
<reference evidence="7" key="1">
    <citation type="submission" date="2015-02" db="EMBL/GenBank/DDBJ databases">
        <title>Genome sequencing for Strongylocentrotus purpuratus.</title>
        <authorList>
            <person name="Murali S."/>
            <person name="Liu Y."/>
            <person name="Vee V."/>
            <person name="English A."/>
            <person name="Wang M."/>
            <person name="Skinner E."/>
            <person name="Han Y."/>
            <person name="Muzny D.M."/>
            <person name="Worley K.C."/>
            <person name="Gibbs R.A."/>
        </authorList>
    </citation>
    <scope>NUCLEOTIDE SEQUENCE</scope>
</reference>
<sequence>MAHGLKRISYATCDPDYGQFAFLARNPKGPVGVQYCHVFITQEDYEAEEINAIISKAFKVAYASIRSKKQFYELVDELNREQEEYFTQITRLAEEEELKAKRPEVLMANQPVLSSDRVRGFSVGQSKVWINRKSSVAKQQAGKIQHKQPHLIAAMEAPPTLPTQPCDLSRGPLPPLPASNHSGSLGSRLSEPAGDPSMRDSWVIVDPDSEVDPDGRPMSPSAPPLSPKDAYSQEPVAKQTQKSKPLPPAPYYEVDFYNEWSLQSALGRNSALSVVSETDSNTSCQILLQDEHPPPALIAGIAPAAAGPHSTGQILLQDSSVPPPFVYGGRSGSENSFDDMTVDDVYAFENYKMDFTGRESVISAGSFDEEANFRYQLKCAEQFINAVYDVDSTEEDFARPKLSFRDKLKRKDHSEREKENGHRQDDGDSALGEDEAERRGNISHGSDDSVPCIQNGHVFKMTGDESEDESRERCRADYAVPRTPAKAVEPSAPPRPPPPPTSQEEGPSERKRPVPAPRRISPEIVVSPPSSSNLLKVDPSGVAEQRPLVPRRPSADSNVILNGAASIVAAVSPMMQSSSEGLSRSSSRSNVIDPTPSNAAVASSQRFPQSQQSTMQIGQSNGLPQPRGAASSRYSDTNSSNNPRTQLDEARANSIVDTTYSGTPGSPDKRSLRSPGHVGHKVEVEIGQFRCKKIPLKGGPPPLPPRSTSLTEIPDDDDEEEDTAQGKGVVAPWFKAGIPKEIAFEILHQQEKGAFIVRESKSHPGSYALSMKVDTNFNDSSLANYLLVRSKNGGYTIKGFGRDFPDLPQLVHFYTLHQDQLPCKLVISGTNPLYRQDAKGEMSDSDDEEDPDYRRVTDYKVMLEGAQ</sequence>
<dbReference type="OrthoDB" id="10013007at2759"/>
<feature type="domain" description="SH2" evidence="5">
    <location>
        <begin position="733"/>
        <end position="833"/>
    </location>
</feature>
<accession>A0A7M7NZ24</accession>
<dbReference type="Proteomes" id="UP000007110">
    <property type="component" value="Unassembled WGS sequence"/>
</dbReference>
<evidence type="ECO:0008006" key="8">
    <source>
        <dbReference type="Google" id="ProtNLM"/>
    </source>
</evidence>
<feature type="compositionally biased region" description="Low complexity" evidence="3">
    <location>
        <begin position="577"/>
        <end position="589"/>
    </location>
</feature>
<dbReference type="PANTHER" id="PTHR15832:SF2">
    <property type="entry name" value="SH2 DOMAIN-CONTAINING PROTEIN"/>
    <property type="match status" value="1"/>
</dbReference>
<evidence type="ECO:0000256" key="3">
    <source>
        <dbReference type="SAM" id="MobiDB-lite"/>
    </source>
</evidence>
<dbReference type="EnsemblMetazoa" id="XM_030987230">
    <property type="protein sequence ID" value="XP_030843090"/>
    <property type="gene ID" value="LOC100888200"/>
</dbReference>
<dbReference type="CDD" id="cd00173">
    <property type="entry name" value="SH2"/>
    <property type="match status" value="1"/>
</dbReference>
<protein>
    <recommendedName>
        <fullName evidence="8">SH2 domain-containing protein</fullName>
    </recommendedName>
</protein>
<feature type="compositionally biased region" description="Polar residues" evidence="3">
    <location>
        <begin position="655"/>
        <end position="664"/>
    </location>
</feature>
<reference evidence="6" key="2">
    <citation type="submission" date="2021-01" db="UniProtKB">
        <authorList>
            <consortium name="EnsemblMetazoa"/>
        </authorList>
    </citation>
    <scope>IDENTIFICATION</scope>
</reference>
<dbReference type="RefSeq" id="XP_030843090.1">
    <property type="nucleotide sequence ID" value="XM_030987230.1"/>
</dbReference>
<dbReference type="SUPFAM" id="SSF50729">
    <property type="entry name" value="PH domain-like"/>
    <property type="match status" value="1"/>
</dbReference>
<dbReference type="InterPro" id="IPR000980">
    <property type="entry name" value="SH2"/>
</dbReference>
<dbReference type="SMART" id="SM00252">
    <property type="entry name" value="SH2"/>
    <property type="match status" value="1"/>
</dbReference>
<dbReference type="Pfam" id="PF00017">
    <property type="entry name" value="SH2"/>
    <property type="match status" value="1"/>
</dbReference>
<dbReference type="SUPFAM" id="SSF55550">
    <property type="entry name" value="SH2 domain"/>
    <property type="match status" value="1"/>
</dbReference>
<evidence type="ECO:0000313" key="6">
    <source>
        <dbReference type="EnsemblMetazoa" id="XP_030843090"/>
    </source>
</evidence>
<dbReference type="AlphaFoldDB" id="A0A7M7NZ24"/>
<dbReference type="GeneID" id="100888200"/>
<dbReference type="PRINTS" id="PR00401">
    <property type="entry name" value="SH2DOMAIN"/>
</dbReference>
<dbReference type="InterPro" id="IPR006020">
    <property type="entry name" value="PTB/PI_dom"/>
</dbReference>
<dbReference type="Gene3D" id="2.30.29.30">
    <property type="entry name" value="Pleckstrin-homology domain (PH domain)/Phosphotyrosine-binding domain (PTB)"/>
    <property type="match status" value="1"/>
</dbReference>
<keyword evidence="1 2" id="KW-0727">SH2 domain</keyword>
<feature type="compositionally biased region" description="Polar residues" evidence="3">
    <location>
        <begin position="632"/>
        <end position="645"/>
    </location>
</feature>
<feature type="compositionally biased region" description="Basic and acidic residues" evidence="3">
    <location>
        <begin position="412"/>
        <end position="426"/>
    </location>
</feature>
<dbReference type="InterPro" id="IPR036860">
    <property type="entry name" value="SH2_dom_sf"/>
</dbReference>
<dbReference type="PROSITE" id="PS01179">
    <property type="entry name" value="PID"/>
    <property type="match status" value="1"/>
</dbReference>
<feature type="region of interest" description="Disordered" evidence="3">
    <location>
        <begin position="836"/>
        <end position="856"/>
    </location>
</feature>
<feature type="compositionally biased region" description="Pro residues" evidence="3">
    <location>
        <begin position="491"/>
        <end position="501"/>
    </location>
</feature>
<dbReference type="InterPro" id="IPR011993">
    <property type="entry name" value="PH-like_dom_sf"/>
</dbReference>